<feature type="signal peptide" evidence="1">
    <location>
        <begin position="1"/>
        <end position="18"/>
    </location>
</feature>
<organism evidence="2">
    <name type="scientific">Deinococcus sonorensis KR-87</name>
    <dbReference type="NCBI Taxonomy" id="694439"/>
    <lineage>
        <taxon>Bacteria</taxon>
        <taxon>Thermotogati</taxon>
        <taxon>Deinococcota</taxon>
        <taxon>Deinococci</taxon>
        <taxon>Deinococcales</taxon>
        <taxon>Deinococcaceae</taxon>
        <taxon>Deinococcus</taxon>
    </lineage>
</organism>
<dbReference type="EMBL" id="CP158297">
    <property type="protein sequence ID" value="XBV83571.1"/>
    <property type="molecule type" value="Genomic_DNA"/>
</dbReference>
<keyword evidence="1" id="KW-0732">Signal</keyword>
<dbReference type="KEGG" id="dsc:ABOD76_02480"/>
<geneLocation type="plasmid" evidence="2">
    <name>pDson01</name>
</geneLocation>
<reference evidence="2" key="1">
    <citation type="submission" date="2024-06" db="EMBL/GenBank/DDBJ databases">
        <title>Draft Genome Sequence of Deinococcus sonorensis Type Strain KR-87, a Biofilm Producing Representative of the Genus Deinococcus.</title>
        <authorList>
            <person name="Boren L.S."/>
            <person name="Grosso R.A."/>
            <person name="Hugenberg-Cox A.N."/>
            <person name="Hill J.T.E."/>
            <person name="Albert C.M."/>
            <person name="Tuohy J.M."/>
        </authorList>
    </citation>
    <scope>NUCLEOTIDE SEQUENCE</scope>
    <source>
        <strain evidence="2">KR-87</strain>
        <plasmid evidence="2">pDson01</plasmid>
    </source>
</reference>
<accession>A0AAU7U650</accession>
<evidence type="ECO:0008006" key="3">
    <source>
        <dbReference type="Google" id="ProtNLM"/>
    </source>
</evidence>
<name>A0AAU7U650_9DEIO</name>
<dbReference type="RefSeq" id="WP_350241148.1">
    <property type="nucleotide sequence ID" value="NZ_CP158297.1"/>
</dbReference>
<gene>
    <name evidence="2" type="ORF">ABOD76_02480</name>
</gene>
<evidence type="ECO:0000256" key="1">
    <source>
        <dbReference type="SAM" id="SignalP"/>
    </source>
</evidence>
<protein>
    <recommendedName>
        <fullName evidence="3">DUF306 domain-containing protein</fullName>
    </recommendedName>
</protein>
<sequence length="134" mass="14472">MSRSFPLLLALLCTTSFARTAVPAPLIGIWEQDQPVQTGAPPARLAISGAQLRGTYGCGRFEGRVSAAANSLTVRASMLPPAPNERCLYATTLPFVHDLNTVQRYVVSRDHLLVFAAGTRLSFNRIGFVTPAEK</sequence>
<keyword evidence="2" id="KW-0614">Plasmid</keyword>
<proteinExistence type="predicted"/>
<evidence type="ECO:0000313" key="2">
    <source>
        <dbReference type="EMBL" id="XBV83571.1"/>
    </source>
</evidence>
<feature type="chain" id="PRO_5043324890" description="DUF306 domain-containing protein" evidence="1">
    <location>
        <begin position="19"/>
        <end position="134"/>
    </location>
</feature>
<dbReference type="AlphaFoldDB" id="A0AAU7U650"/>